<dbReference type="Gene3D" id="3.30.70.1360">
    <property type="entry name" value="mj0159-like"/>
    <property type="match status" value="1"/>
</dbReference>
<dbReference type="InterPro" id="IPR036388">
    <property type="entry name" value="WH-like_DNA-bd_sf"/>
</dbReference>
<dbReference type="PANTHER" id="PTHR41964:SF1">
    <property type="entry name" value="GLOBAL NITROGEN REGULATOR NRPR"/>
    <property type="match status" value="1"/>
</dbReference>
<evidence type="ECO:0000313" key="3">
    <source>
        <dbReference type="EMBL" id="HFH28850.1"/>
    </source>
</evidence>
<dbReference type="InterPro" id="IPR013668">
    <property type="entry name" value="RNase_R_HTH_12"/>
</dbReference>
<dbReference type="EMBL" id="DSVL01000151">
    <property type="protein sequence ID" value="HFH28850.1"/>
    <property type="molecule type" value="Genomic_DNA"/>
</dbReference>
<dbReference type="InterPro" id="IPR036984">
    <property type="entry name" value="NrpR_dom_sf"/>
</dbReference>
<gene>
    <name evidence="3" type="ORF">ENS59_04975</name>
</gene>
<feature type="domain" description="NrpR regulatory" evidence="1">
    <location>
        <begin position="85"/>
        <end position="322"/>
    </location>
</feature>
<dbReference type="PANTHER" id="PTHR41964">
    <property type="entry name" value="GLOBAL NITROGEN REGULATOR NRPR"/>
    <property type="match status" value="1"/>
</dbReference>
<evidence type="ECO:0000259" key="1">
    <source>
        <dbReference type="Pfam" id="PF01995"/>
    </source>
</evidence>
<sequence length="338" mass="37940">MVAESQRAKELAILSILDEADSPLSGAELEARLQDKGYELSERTIRLYLQRFDAEGYTESCGKQGRKITDRGRLLLDEERLIHRVGYMSARIDQMTYTMDFDLPRRKGTVVINLAIIKREEFLRYLPQVELVFEKGYAMGTLVSLLQEGERLGSYTIPTGHIGFCTVCSVTLNGVFLKYGIPTRSLFSGLLQLEQGQARRFVELISYDGTSIDPLQLFIRGKMTDYLGAIRDGNGRIGAGFREIPGESYQLAQDLARQLQDIGLGAFLKIGRPSRDLLNVPVHEGCCGLIVIGGLNPVAVFEESGISVSYNALAGYMEFNRLFHYSQMRERLLHYSPT</sequence>
<dbReference type="InterPro" id="IPR038982">
    <property type="entry name" value="NrpR"/>
</dbReference>
<reference evidence="3" key="1">
    <citation type="journal article" date="2020" name="mSystems">
        <title>Genome- and Community-Level Interaction Insights into Carbon Utilization and Element Cycling Functions of Hydrothermarchaeota in Hydrothermal Sediment.</title>
        <authorList>
            <person name="Zhou Z."/>
            <person name="Liu Y."/>
            <person name="Xu W."/>
            <person name="Pan J."/>
            <person name="Luo Z.H."/>
            <person name="Li M."/>
        </authorList>
    </citation>
    <scope>NUCLEOTIDE SEQUENCE [LARGE SCALE GENOMIC DNA]</scope>
    <source>
        <strain evidence="3">SpSt-503</strain>
    </source>
</reference>
<comment type="caution">
    <text evidence="3">The sequence shown here is derived from an EMBL/GenBank/DDBJ whole genome shotgun (WGS) entry which is preliminary data.</text>
</comment>
<dbReference type="InterPro" id="IPR002846">
    <property type="entry name" value="NRD"/>
</dbReference>
<feature type="domain" description="Ribonuclease R winged-helix" evidence="2">
    <location>
        <begin position="12"/>
        <end position="73"/>
    </location>
</feature>
<organism evidence="3">
    <name type="scientific">Gracilinema caldarium</name>
    <dbReference type="NCBI Taxonomy" id="215591"/>
    <lineage>
        <taxon>Bacteria</taxon>
        <taxon>Pseudomonadati</taxon>
        <taxon>Spirochaetota</taxon>
        <taxon>Spirochaetia</taxon>
        <taxon>Spirochaetales</taxon>
        <taxon>Breznakiellaceae</taxon>
        <taxon>Gracilinema</taxon>
    </lineage>
</organism>
<dbReference type="Pfam" id="PF08461">
    <property type="entry name" value="WHD_RNase_R"/>
    <property type="match status" value="1"/>
</dbReference>
<proteinExistence type="predicted"/>
<name>A0A7C3EBY5_9SPIR</name>
<dbReference type="Pfam" id="PF01995">
    <property type="entry name" value="NRD1_2"/>
    <property type="match status" value="1"/>
</dbReference>
<accession>A0A7C3EBY5</accession>
<dbReference type="AlphaFoldDB" id="A0A7C3EBY5"/>
<dbReference type="Gene3D" id="1.10.10.10">
    <property type="entry name" value="Winged helix-like DNA-binding domain superfamily/Winged helix DNA-binding domain"/>
    <property type="match status" value="1"/>
</dbReference>
<evidence type="ECO:0000259" key="2">
    <source>
        <dbReference type="Pfam" id="PF08461"/>
    </source>
</evidence>
<protein>
    <submittedName>
        <fullName evidence="3">DUF128 domain-containing protein</fullName>
    </submittedName>
</protein>